<keyword evidence="3" id="KW-0732">Signal</keyword>
<dbReference type="Pfam" id="PF05686">
    <property type="entry name" value="Glyco_transf_90"/>
    <property type="match status" value="1"/>
</dbReference>
<dbReference type="InterPro" id="IPR051091">
    <property type="entry name" value="O-Glucosyltr/Glycosyltrsf_90"/>
</dbReference>
<evidence type="ECO:0000256" key="2">
    <source>
        <dbReference type="ARBA" id="ARBA00022679"/>
    </source>
</evidence>
<dbReference type="PANTHER" id="PTHR12203:SF35">
    <property type="entry name" value="PROTEIN O-GLUCOSYLTRANSFERASE 1"/>
    <property type="match status" value="1"/>
</dbReference>
<proteinExistence type="inferred from homology"/>
<dbReference type="SMART" id="SM00672">
    <property type="entry name" value="CAP10"/>
    <property type="match status" value="1"/>
</dbReference>
<feature type="signal peptide" evidence="3">
    <location>
        <begin position="1"/>
        <end position="23"/>
    </location>
</feature>
<feature type="domain" description="Glycosyl transferase CAP10" evidence="4">
    <location>
        <begin position="119"/>
        <end position="374"/>
    </location>
</feature>
<protein>
    <recommendedName>
        <fullName evidence="4">Glycosyl transferase CAP10 domain-containing protein</fullName>
    </recommendedName>
</protein>
<organism evidence="5 6">
    <name type="scientific">Clavelina lepadiformis</name>
    <name type="common">Light-bulb sea squirt</name>
    <name type="synonym">Ascidia lepadiformis</name>
    <dbReference type="NCBI Taxonomy" id="159417"/>
    <lineage>
        <taxon>Eukaryota</taxon>
        <taxon>Metazoa</taxon>
        <taxon>Chordata</taxon>
        <taxon>Tunicata</taxon>
        <taxon>Ascidiacea</taxon>
        <taxon>Aplousobranchia</taxon>
        <taxon>Clavelinidae</taxon>
        <taxon>Clavelina</taxon>
    </lineage>
</organism>
<evidence type="ECO:0000256" key="1">
    <source>
        <dbReference type="ARBA" id="ARBA00010118"/>
    </source>
</evidence>
<comment type="caution">
    <text evidence="5">The sequence shown here is derived from an EMBL/GenBank/DDBJ whole genome shotgun (WGS) entry which is preliminary data.</text>
</comment>
<sequence length="397" mass="46495">MVQSWRHACIFLLFVSLFSPSSLEKRDNNKWKSYLERIERAKKDYKPCKGNCTCHSDVITADLKIWKERGGITEADMKKGLEKAVHYQIIDHKLYRAEKCLFPSRCKGVEHFILQIIDELPNMDFGINVHDWPRSMRHGGKMEPLPVFSFSKVNVQHYDIMYPAWTFWQGGPAVSPLYPTGLGRWDLMRKDLAKKAEEFPWDKKENIGFFRGSRTSAARDPLILLSREKPDLVDAQYTKNQAWKSKEDTLGAEPASTIHLVDHCKYKYLFNFRGVAASFRLKHLFLCNSLVFHVGDEWLEFFYPALKPWVHYIPVSDKLKEVEELLLFAKENDDAVKQIASRGKKFIWNRLKMGDVSCYWSKLLKEYASLLTYKVIRNEDLQLVTPETEQRRKKSEL</sequence>
<dbReference type="InterPro" id="IPR006598">
    <property type="entry name" value="CAP10"/>
</dbReference>
<accession>A0ABP0GBA0</accession>
<keyword evidence="2" id="KW-0808">Transferase</keyword>
<evidence type="ECO:0000313" key="6">
    <source>
        <dbReference type="Proteomes" id="UP001642483"/>
    </source>
</evidence>
<dbReference type="EMBL" id="CAWYQH010000108">
    <property type="protein sequence ID" value="CAK8688885.1"/>
    <property type="molecule type" value="Genomic_DNA"/>
</dbReference>
<evidence type="ECO:0000259" key="4">
    <source>
        <dbReference type="SMART" id="SM00672"/>
    </source>
</evidence>
<dbReference type="Proteomes" id="UP001642483">
    <property type="component" value="Unassembled WGS sequence"/>
</dbReference>
<evidence type="ECO:0000256" key="3">
    <source>
        <dbReference type="SAM" id="SignalP"/>
    </source>
</evidence>
<dbReference type="PANTHER" id="PTHR12203">
    <property type="entry name" value="KDEL LYS-ASP-GLU-LEU CONTAINING - RELATED"/>
    <property type="match status" value="1"/>
</dbReference>
<feature type="chain" id="PRO_5045826124" description="Glycosyl transferase CAP10 domain-containing protein" evidence="3">
    <location>
        <begin position="24"/>
        <end position="397"/>
    </location>
</feature>
<keyword evidence="6" id="KW-1185">Reference proteome</keyword>
<evidence type="ECO:0000313" key="5">
    <source>
        <dbReference type="EMBL" id="CAK8688885.1"/>
    </source>
</evidence>
<reference evidence="5 6" key="1">
    <citation type="submission" date="2024-02" db="EMBL/GenBank/DDBJ databases">
        <authorList>
            <person name="Daric V."/>
            <person name="Darras S."/>
        </authorList>
    </citation>
    <scope>NUCLEOTIDE SEQUENCE [LARGE SCALE GENOMIC DNA]</scope>
</reference>
<name>A0ABP0GBA0_CLALP</name>
<comment type="similarity">
    <text evidence="1">Belongs to the glycosyltransferase 90 family.</text>
</comment>
<gene>
    <name evidence="5" type="ORF">CVLEPA_LOCUS20841</name>
</gene>